<sequence length="359" mass="40989">MNEKLYSTALFNYKKWSNSNKAEVEAEFNERHAMCKEMQSYTKERLQNLSEEEFFNLIAPLWAMRMWGNKKYYLDNVIESNGIDLIRKQLVNLFYGKASIENRWDEFREKIKGLGPAIISELLNKFNPNEFILWNKKSLTGFIALGISKVPKYNSALDGKKYAYLSKVGRELVESAKKQGVSEIEDLLALDYFIWKDLQIEPADTAVPVEEKPEKETEKQKAFVHNDVRDRIRDIGSFLGFKAEVEKKVADGAVVDAIWEVSVGNMGRITYVFEVQTSGSIDSLLLNLMKAKNNPSVQGIVAVSDAKQLEKIKKEASSLKAIRDELKFWDYNDVLKVFDSLSNAYESINSLGLVPSGLF</sequence>
<reference evidence="1 2" key="1">
    <citation type="submission" date="2019-08" db="EMBL/GenBank/DDBJ databases">
        <title>In-depth cultivation of the pig gut microbiome towards novel bacterial diversity and tailored functional studies.</title>
        <authorList>
            <person name="Wylensek D."/>
            <person name="Hitch T.C.A."/>
            <person name="Clavel T."/>
        </authorList>
    </citation>
    <scope>NUCLEOTIDE SEQUENCE [LARGE SCALE GENOMIC DNA]</scope>
    <source>
        <strain evidence="1 2">Oil-RF-744-WCA-WT-10</strain>
    </source>
</reference>
<dbReference type="EMBL" id="VULT01000010">
    <property type="protein sequence ID" value="MSS17592.1"/>
    <property type="molecule type" value="Genomic_DNA"/>
</dbReference>
<name>A0A6L5XF60_9BACT</name>
<comment type="caution">
    <text evidence="1">The sequence shown here is derived from an EMBL/GenBank/DDBJ whole genome shotgun (WGS) entry which is preliminary data.</text>
</comment>
<evidence type="ECO:0000313" key="2">
    <source>
        <dbReference type="Proteomes" id="UP000483362"/>
    </source>
</evidence>
<keyword evidence="2" id="KW-1185">Reference proteome</keyword>
<proteinExistence type="predicted"/>
<dbReference type="AlphaFoldDB" id="A0A6L5XF60"/>
<dbReference type="RefSeq" id="WP_154328571.1">
    <property type="nucleotide sequence ID" value="NZ_CP045696.1"/>
</dbReference>
<organism evidence="1 2">
    <name type="scientific">Sodaliphilus pleomorphus</name>
    <dbReference type="NCBI Taxonomy" id="2606626"/>
    <lineage>
        <taxon>Bacteria</taxon>
        <taxon>Pseudomonadati</taxon>
        <taxon>Bacteroidota</taxon>
        <taxon>Bacteroidia</taxon>
        <taxon>Bacteroidales</taxon>
        <taxon>Muribaculaceae</taxon>
        <taxon>Sodaliphilus</taxon>
    </lineage>
</organism>
<dbReference type="Proteomes" id="UP000483362">
    <property type="component" value="Unassembled WGS sequence"/>
</dbReference>
<evidence type="ECO:0000313" key="1">
    <source>
        <dbReference type="EMBL" id="MSS17592.1"/>
    </source>
</evidence>
<gene>
    <name evidence="1" type="ORF">FYJ29_07460</name>
</gene>
<accession>A0A6L5XF60</accession>
<protein>
    <submittedName>
        <fullName evidence="1">Uncharacterized protein</fullName>
    </submittedName>
</protein>